<feature type="domain" description="AsmA" evidence="3">
    <location>
        <begin position="805"/>
        <end position="967"/>
    </location>
</feature>
<name>A0A7K1KPV4_9BACT</name>
<dbReference type="InterPro" id="IPR052894">
    <property type="entry name" value="AsmA-related"/>
</dbReference>
<feature type="transmembrane region" description="Helical" evidence="2">
    <location>
        <begin position="12"/>
        <end position="31"/>
    </location>
</feature>
<dbReference type="GO" id="GO:0090313">
    <property type="term" value="P:regulation of protein targeting to membrane"/>
    <property type="evidence" value="ECO:0007669"/>
    <property type="project" value="TreeGrafter"/>
</dbReference>
<feature type="region of interest" description="Disordered" evidence="1">
    <location>
        <begin position="764"/>
        <end position="785"/>
    </location>
</feature>
<evidence type="ECO:0000313" key="5">
    <source>
        <dbReference type="Proteomes" id="UP000461162"/>
    </source>
</evidence>
<gene>
    <name evidence="4" type="ORF">GKC30_10800</name>
</gene>
<protein>
    <submittedName>
        <fullName evidence="4">AsmA family protein</fullName>
    </submittedName>
</protein>
<evidence type="ECO:0000256" key="2">
    <source>
        <dbReference type="SAM" id="Phobius"/>
    </source>
</evidence>
<keyword evidence="2" id="KW-0812">Transmembrane</keyword>
<evidence type="ECO:0000256" key="1">
    <source>
        <dbReference type="SAM" id="MobiDB-lite"/>
    </source>
</evidence>
<dbReference type="Proteomes" id="UP000461162">
    <property type="component" value="Unassembled WGS sequence"/>
</dbReference>
<keyword evidence="2" id="KW-0472">Membrane</keyword>
<keyword evidence="2" id="KW-1133">Transmembrane helix</keyword>
<sequence>MIGRVGKVVLEAVVACVIVVAAVLLWASFYVDSEEFRLRFTSMAEGVLGRPVHLEGGLDIALYPMPSLEVRGLIVEDAAEYGATPLAEIDIVHVIVRLMPLISGSVEIESIVARGVRVNVVRPEQGTFNWLALLEDMGRREGSGTASFRVDTVSLSGLEISDASIVYRDHQGGVHFDLGGIDLRTGGIRSGQRVPFVADSDFSWGHEGVQSKLTIQGMVRMDEDWSGFALEEASLSASIGGRFLPRGASPAELTARLTADWDKGVVALEGIRGRFLGLMVEGSLHSTDLGRSLGASGTVTLHPFSPAKVITRYAPGIPVSKVDGLERSTFSTALNVDANGLFFSGMTLTLDDQTLRGDLSLRDFNTPVWTFDLRGDAFDLDRYLPLIMTDEPFIWADYPLGFARDLRGKGTLSMDSFRLFETTSTDVRLAVDAQGGAIEAEASAVVPDGVHLKTGAHFALGRDEASGNPTLALRGELRAELLPVGFAPFATGALRLIGPSTLVARVETSSLVCPPDVRSIGILRALSGEVELSLGRGRVGIAGRDGGIVYREVARAVASSVFKSRGGTSGDKYDFSVSTSVDARGAVQGESLIWTMAGPLALGIDAPFVAGKGLSTSGQVSGPIFLGREGALTLAGELAFDTRSHTASLVKGVLTTLGADLLGEVHVTNMDTRFNAAGQFSLPRLDPRRSIGELGGGHIATKDPEALGSASLACRFTLDADGFILDDVIAELDGMPISGRVVGTGLSSPMLAFDFDAGALDIDRYLPPSPTEEERQAGRAPRNPPVDLPLNFLRGLRLDGQGRFQEFKLGKIRARDFSAKVHADKGIIHVGDVKGTVHEGTLTGELAGQVVKDSLVLKMRLGVTQMQAGLLLEDVAGRDYVRGATQVSFDLESSGRTDDDILANLNGSAQVQIRNGSFKFTGYEVKSSTEPDRSIGQIADDPRTRRTSFWKAYGEFAVQQGVFTANTFRVEAPPVLQCYGTGWFSLPDDTINLAIRNDFVVVPSLTIELVGKLSNPEVRIPKDRILNDTVRNILSLPERSFNFLRDLFK</sequence>
<dbReference type="EMBL" id="WODC01000007">
    <property type="protein sequence ID" value="MUM78123.1"/>
    <property type="molecule type" value="Genomic_DNA"/>
</dbReference>
<proteinExistence type="predicted"/>
<dbReference type="AlphaFoldDB" id="A0A7K1KPV4"/>
<feature type="domain" description="AsmA" evidence="3">
    <location>
        <begin position="7"/>
        <end position="239"/>
    </location>
</feature>
<dbReference type="InterPro" id="IPR007844">
    <property type="entry name" value="AsmA"/>
</dbReference>
<evidence type="ECO:0000313" key="4">
    <source>
        <dbReference type="EMBL" id="MUM78123.1"/>
    </source>
</evidence>
<dbReference type="RefSeq" id="WP_155934749.1">
    <property type="nucleotide sequence ID" value="NZ_WODC01000007.1"/>
</dbReference>
<evidence type="ECO:0000259" key="3">
    <source>
        <dbReference type="Pfam" id="PF05170"/>
    </source>
</evidence>
<accession>A0A7K1KPV4</accession>
<dbReference type="PANTHER" id="PTHR30441">
    <property type="entry name" value="DUF748 DOMAIN-CONTAINING PROTEIN"/>
    <property type="match status" value="1"/>
</dbReference>
<dbReference type="GO" id="GO:0005886">
    <property type="term" value="C:plasma membrane"/>
    <property type="evidence" value="ECO:0007669"/>
    <property type="project" value="TreeGrafter"/>
</dbReference>
<organism evidence="4 5">
    <name type="scientific">Pseudodesulfovibrio alkaliphilus</name>
    <dbReference type="NCBI Taxonomy" id="2661613"/>
    <lineage>
        <taxon>Bacteria</taxon>
        <taxon>Pseudomonadati</taxon>
        <taxon>Thermodesulfobacteriota</taxon>
        <taxon>Desulfovibrionia</taxon>
        <taxon>Desulfovibrionales</taxon>
        <taxon>Desulfovibrionaceae</taxon>
    </lineage>
</organism>
<dbReference type="PANTHER" id="PTHR30441:SF8">
    <property type="entry name" value="DUF748 DOMAIN-CONTAINING PROTEIN"/>
    <property type="match status" value="1"/>
</dbReference>
<keyword evidence="5" id="KW-1185">Reference proteome</keyword>
<reference evidence="4 5" key="1">
    <citation type="submission" date="2019-11" db="EMBL/GenBank/DDBJ databases">
        <title>Pseudodesulfovibrio alkaliphilus, sp. nov., an alkaliphilic sulfate-reducing bacteria from mud volcano of Taman peninsula, Russia.</title>
        <authorList>
            <person name="Frolova A."/>
            <person name="Merkel A.Y."/>
            <person name="Slobodkin A.I."/>
        </authorList>
    </citation>
    <scope>NUCLEOTIDE SEQUENCE [LARGE SCALE GENOMIC DNA]</scope>
    <source>
        <strain evidence="4 5">F-1</strain>
    </source>
</reference>
<comment type="caution">
    <text evidence="4">The sequence shown here is derived from an EMBL/GenBank/DDBJ whole genome shotgun (WGS) entry which is preliminary data.</text>
</comment>
<dbReference type="Pfam" id="PF05170">
    <property type="entry name" value="AsmA"/>
    <property type="match status" value="2"/>
</dbReference>